<feature type="region of interest" description="Disordered" evidence="2">
    <location>
        <begin position="125"/>
        <end position="171"/>
    </location>
</feature>
<dbReference type="EMBL" id="KZ819192">
    <property type="protein sequence ID" value="PWZ00753.1"/>
    <property type="molecule type" value="Genomic_DNA"/>
</dbReference>
<feature type="compositionally biased region" description="Low complexity" evidence="2">
    <location>
        <begin position="1156"/>
        <end position="1173"/>
    </location>
</feature>
<keyword evidence="1" id="KW-0175">Coiled coil</keyword>
<dbReference type="Proteomes" id="UP000246740">
    <property type="component" value="Unassembled WGS sequence"/>
</dbReference>
<feature type="compositionally biased region" description="Basic and acidic residues" evidence="2">
    <location>
        <begin position="587"/>
        <end position="602"/>
    </location>
</feature>
<feature type="region of interest" description="Disordered" evidence="2">
    <location>
        <begin position="406"/>
        <end position="622"/>
    </location>
</feature>
<protein>
    <submittedName>
        <fullName evidence="3">Uncharacterized protein</fullName>
    </submittedName>
</protein>
<dbReference type="InParanoid" id="A0A317XSL0"/>
<feature type="compositionally biased region" description="Basic and acidic residues" evidence="2">
    <location>
        <begin position="1128"/>
        <end position="1138"/>
    </location>
</feature>
<feature type="region of interest" description="Disordered" evidence="2">
    <location>
        <begin position="671"/>
        <end position="692"/>
    </location>
</feature>
<feature type="coiled-coil region" evidence="1">
    <location>
        <begin position="967"/>
        <end position="1022"/>
    </location>
</feature>
<feature type="region of interest" description="Disordered" evidence="2">
    <location>
        <begin position="188"/>
        <end position="227"/>
    </location>
</feature>
<feature type="compositionally biased region" description="Polar residues" evidence="2">
    <location>
        <begin position="422"/>
        <end position="439"/>
    </location>
</feature>
<dbReference type="STRING" id="1882483.A0A317XSL0"/>
<feature type="compositionally biased region" description="Polar residues" evidence="2">
    <location>
        <begin position="216"/>
        <end position="227"/>
    </location>
</feature>
<feature type="region of interest" description="Disordered" evidence="2">
    <location>
        <begin position="1249"/>
        <end position="1271"/>
    </location>
</feature>
<feature type="region of interest" description="Disordered" evidence="2">
    <location>
        <begin position="1468"/>
        <end position="1491"/>
    </location>
</feature>
<feature type="compositionally biased region" description="Polar residues" evidence="2">
    <location>
        <begin position="1473"/>
        <end position="1482"/>
    </location>
</feature>
<feature type="compositionally biased region" description="Low complexity" evidence="2">
    <location>
        <begin position="136"/>
        <end position="147"/>
    </location>
</feature>
<evidence type="ECO:0000313" key="3">
    <source>
        <dbReference type="EMBL" id="PWZ00753.1"/>
    </source>
</evidence>
<feature type="compositionally biased region" description="Low complexity" evidence="2">
    <location>
        <begin position="75"/>
        <end position="98"/>
    </location>
</feature>
<feature type="compositionally biased region" description="Basic and acidic residues" evidence="2">
    <location>
        <begin position="460"/>
        <end position="472"/>
    </location>
</feature>
<feature type="compositionally biased region" description="Polar residues" evidence="2">
    <location>
        <begin position="512"/>
        <end position="522"/>
    </location>
</feature>
<feature type="compositionally biased region" description="Basic residues" evidence="2">
    <location>
        <begin position="148"/>
        <end position="160"/>
    </location>
</feature>
<feature type="region of interest" description="Disordered" evidence="2">
    <location>
        <begin position="75"/>
        <end position="106"/>
    </location>
</feature>
<feature type="compositionally biased region" description="Low complexity" evidence="2">
    <location>
        <begin position="485"/>
        <end position="498"/>
    </location>
</feature>
<feature type="compositionally biased region" description="Polar residues" evidence="2">
    <location>
        <begin position="41"/>
        <end position="60"/>
    </location>
</feature>
<proteinExistence type="predicted"/>
<reference evidence="3 4" key="1">
    <citation type="journal article" date="2018" name="Mol. Biol. Evol.">
        <title>Broad Genomic Sampling Reveals a Smut Pathogenic Ancestry of the Fungal Clade Ustilaginomycotina.</title>
        <authorList>
            <person name="Kijpornyongpan T."/>
            <person name="Mondo S.J."/>
            <person name="Barry K."/>
            <person name="Sandor L."/>
            <person name="Lee J."/>
            <person name="Lipzen A."/>
            <person name="Pangilinan J."/>
            <person name="LaButti K."/>
            <person name="Hainaut M."/>
            <person name="Henrissat B."/>
            <person name="Grigoriev I.V."/>
            <person name="Spatafora J.W."/>
            <person name="Aime M.C."/>
        </authorList>
    </citation>
    <scope>NUCLEOTIDE SEQUENCE [LARGE SCALE GENOMIC DNA]</scope>
    <source>
        <strain evidence="3 4">MCA 3645</strain>
    </source>
</reference>
<feature type="region of interest" description="Disordered" evidence="2">
    <location>
        <begin position="38"/>
        <end position="60"/>
    </location>
</feature>
<feature type="region of interest" description="Disordered" evidence="2">
    <location>
        <begin position="1187"/>
        <end position="1235"/>
    </location>
</feature>
<sequence>MDASPITAAASDKPRDRGEQILSAKKKLKSYRAKQALMAQKRSSGSLSHIRTNSTEHGSPTAVNMALMSNEVISQPSTSTIPASPSASSAHVRVASRSGHGRGHSRNVSISISASSLATQTLSAQSSTAFAPRPLSSSMSTSSSMGHARTHSRSHSRSLSKSRPVSISMLGAKKHDPVVVAIEHSAGENPLGDWTSANSATNNNRGSASELRRRTASQTSALSRSSQQFLDSSALFGGAPLASDNRRDAAKAAPRYVHVDEKESAVSAQPMPFEFPASPSPNPAALARHSRRLSRHARNTSISTKRESMEIMGGVGLGIASGAPMTTPVYGPTSSNSIGSSRRRSSRMSNLPSASVLFGSADAVSSVPTAERGSVQNWDWKAAIANAGNDSLEEGQSRLTALEKLEGRSAPRPASVLFEETPASQSRHIPRSPSGQSLSHHSKRLSGHARNESIQIPNFDEIHQNEIAERRASWKPSPNPDAPTSSGSDPASSASSGSARRESWRSGLAPPLTSSLITSGFQSPALPNAYLSSPGRPESMVLHAESPQPEGLGTLMEEEEEEESLSPIRERASLDMHLGGQPASEEEERRKQRREAEEETVKRNRRASLAPRPLKLKSRPPSLYLAPSVRHGISSSPSMPNFAASPTTPTFLANEATPRALLASLPAAAEDGTETDAAPMSSPLPHSKSMPDLAGSALELYQAVKTEEEEAQASSSPAPIQAPLPPSMRSSMEEEERQREALQQSILRAYRNSISAAPPGLASVDENVAASTSSVPTSSQRHGMRTLRLGSQASLASIMESDPSSAASINGPSSASITANRRRSLIIGSGPLSSLSSSSARETDLGNGLSSNASVRAARRSSIIYKPSSGAGVEPGSAHSASDSLAGLGGVPVAVHDELKAKANRDAALLESTKKQVEVLERELASESDRSARERADREQQSILKEQALLARVEQAEAVARQSSDSVVATKAELAEVREQLDDLQAEREVLQEDIEGWRSRCQDLEKTLRSEKAKADENRKLRSAARLRIRHLTDTLEKAGVAVPNDELSIYQALDQPQLEIAAALRSPALGATSPVLSTGTPTFSPILGADTAPPQITKLLADMRQQIFNLAGSLEYERKQHLQAKEELSRLHDQEQARSIGGDYSADGSHGDESGVSVSPPSSSTRPSSNVIGKNKRHVFAYDSSMGSFGQSQSSNSLSMTTEDTVHTDNESDLSDSISHKLPTSESENVGLGMGGIDILDEIEEVSEVSESVEGSNATSQTAGREVEASPTWIDIEAGPIRPSFEASESSFDGHFEDAENAPPTPDLYRAEEHFSSPLTSSTSSNDSRESPSTPPLGLMPNDDDGDLTARTPSPRPEFIREWSFELGVRRSSRKGKFEAPCVEDFFGILREDRLPPLSTSNEALDLPPIVVQGNGTILPTARIGKDGRPVHVPQPAGAASRIASLVGGGSKRPPIARSAFMRDSFDTPANRHTSASVSSLPGGGALHHDPALSTSSSFASIGSRALSRMSLQNLTGAFSGLSGYLTNQSGAAVNAAAAATQMCSTNATNGISHLGRIQDEEQGFGTSDMSEASWTSDNGSDGSTKQTRAFVDPARVQPPKATPLWLLDFSSSTPAAHGPIISL</sequence>
<feature type="compositionally biased region" description="Low complexity" evidence="2">
    <location>
        <begin position="1318"/>
        <end position="1328"/>
    </location>
</feature>
<evidence type="ECO:0000256" key="1">
    <source>
        <dbReference type="SAM" id="Coils"/>
    </source>
</evidence>
<feature type="compositionally biased region" description="Low complexity" evidence="2">
    <location>
        <begin position="830"/>
        <end position="839"/>
    </location>
</feature>
<keyword evidence="4" id="KW-1185">Reference proteome</keyword>
<gene>
    <name evidence="3" type="ORF">BCV70DRAFT_189376</name>
</gene>
<evidence type="ECO:0000313" key="4">
    <source>
        <dbReference type="Proteomes" id="UP000246740"/>
    </source>
</evidence>
<feature type="region of interest" description="Disordered" evidence="2">
    <location>
        <begin position="326"/>
        <end position="348"/>
    </location>
</feature>
<feature type="coiled-coil region" evidence="1">
    <location>
        <begin position="903"/>
        <end position="937"/>
    </location>
</feature>
<feature type="region of interest" description="Disordered" evidence="2">
    <location>
        <begin position="274"/>
        <end position="303"/>
    </location>
</feature>
<organism evidence="3 4">
    <name type="scientific">Testicularia cyperi</name>
    <dbReference type="NCBI Taxonomy" id="1882483"/>
    <lineage>
        <taxon>Eukaryota</taxon>
        <taxon>Fungi</taxon>
        <taxon>Dikarya</taxon>
        <taxon>Basidiomycota</taxon>
        <taxon>Ustilaginomycotina</taxon>
        <taxon>Ustilaginomycetes</taxon>
        <taxon>Ustilaginales</taxon>
        <taxon>Anthracoideaceae</taxon>
        <taxon>Testicularia</taxon>
    </lineage>
</organism>
<feature type="region of interest" description="Disordered" evidence="2">
    <location>
        <begin position="1566"/>
        <end position="1589"/>
    </location>
</feature>
<evidence type="ECO:0000256" key="2">
    <source>
        <dbReference type="SAM" id="MobiDB-lite"/>
    </source>
</evidence>
<feature type="compositionally biased region" description="Low complexity" evidence="2">
    <location>
        <begin position="1187"/>
        <end position="1202"/>
    </location>
</feature>
<dbReference type="OrthoDB" id="2528184at2759"/>
<feature type="compositionally biased region" description="Polar residues" evidence="2">
    <location>
        <begin position="195"/>
        <end position="207"/>
    </location>
</feature>
<feature type="compositionally biased region" description="Basic residues" evidence="2">
    <location>
        <begin position="288"/>
        <end position="298"/>
    </location>
</feature>
<accession>A0A317XSL0</accession>
<feature type="region of interest" description="Disordered" evidence="2">
    <location>
        <begin position="1128"/>
        <end position="1175"/>
    </location>
</feature>
<feature type="compositionally biased region" description="Polar residues" evidence="2">
    <location>
        <begin position="1567"/>
        <end position="1589"/>
    </location>
</feature>
<feature type="region of interest" description="Disordered" evidence="2">
    <location>
        <begin position="830"/>
        <end position="852"/>
    </location>
</feature>
<feature type="region of interest" description="Disordered" evidence="2">
    <location>
        <begin position="1286"/>
        <end position="1359"/>
    </location>
</feature>
<name>A0A317XSL0_9BASI</name>
<feature type="region of interest" description="Disordered" evidence="2">
    <location>
        <begin position="705"/>
        <end position="741"/>
    </location>
</feature>